<organism evidence="10 11">
    <name type="scientific">Campylobacter concisus ATCC 51562</name>
    <dbReference type="NCBI Taxonomy" id="1242969"/>
    <lineage>
        <taxon>Bacteria</taxon>
        <taxon>Pseudomonadati</taxon>
        <taxon>Campylobacterota</taxon>
        <taxon>Epsilonproteobacteria</taxon>
        <taxon>Campylobacterales</taxon>
        <taxon>Campylobacteraceae</taxon>
        <taxon>Campylobacter</taxon>
    </lineage>
</organism>
<keyword evidence="7 8" id="KW-0472">Membrane</keyword>
<feature type="transmembrane region" description="Helical" evidence="8">
    <location>
        <begin position="249"/>
        <end position="266"/>
    </location>
</feature>
<evidence type="ECO:0000256" key="6">
    <source>
        <dbReference type="ARBA" id="ARBA00022989"/>
    </source>
</evidence>
<sequence>MWGFLAVYFNLFSKDVDAYEILAHRVTWSFFLMAGVLYFSGKIGEIFALLKDIRSLKILFLSGIFITTNWGVYVYAVSNGKILDTSLGYFINPLISMLLGVIIFKERLNKSGILAICIVVLAISIQIYAQGGLPLVSIILPLSFGFYAAVRKMAKISAFNGLFIETFFMFPFALAYVFYIAFLGKSHFGLNEDSILMIASSIVTIVPLVAFNAAATRINLTTIGYLQYISPTIAILCAVFIYGENLDGYKVISFCMIWLALAIISIDKFRKRSKNE</sequence>
<feature type="transmembrane region" description="Helical" evidence="8">
    <location>
        <begin position="56"/>
        <end position="75"/>
    </location>
</feature>
<feature type="transmembrane region" description="Helical" evidence="8">
    <location>
        <begin position="225"/>
        <end position="243"/>
    </location>
</feature>
<feature type="transmembrane region" description="Helical" evidence="8">
    <location>
        <begin position="194"/>
        <end position="213"/>
    </location>
</feature>
<dbReference type="GO" id="GO:0005886">
    <property type="term" value="C:plasma membrane"/>
    <property type="evidence" value="ECO:0007669"/>
    <property type="project" value="UniProtKB-SubCell"/>
</dbReference>
<evidence type="ECO:0000256" key="4">
    <source>
        <dbReference type="ARBA" id="ARBA00022475"/>
    </source>
</evidence>
<comment type="subcellular location">
    <subcellularLocation>
        <location evidence="1">Cell membrane</location>
        <topology evidence="1">Multi-pass membrane protein</topology>
    </subcellularLocation>
</comment>
<feature type="transmembrane region" description="Helical" evidence="8">
    <location>
        <begin position="111"/>
        <end position="129"/>
    </location>
</feature>
<proteinExistence type="inferred from homology"/>
<evidence type="ECO:0000313" key="10">
    <source>
        <dbReference type="EMBL" id="ERJ25681.1"/>
    </source>
</evidence>
<evidence type="ECO:0000256" key="7">
    <source>
        <dbReference type="ARBA" id="ARBA00023136"/>
    </source>
</evidence>
<dbReference type="Pfam" id="PF00892">
    <property type="entry name" value="EamA"/>
    <property type="match status" value="2"/>
</dbReference>
<protein>
    <submittedName>
        <fullName evidence="10">RarD protein</fullName>
    </submittedName>
</protein>
<keyword evidence="3" id="KW-0813">Transport</keyword>
<feature type="domain" description="EamA" evidence="9">
    <location>
        <begin position="1"/>
        <end position="125"/>
    </location>
</feature>
<feature type="domain" description="EamA" evidence="9">
    <location>
        <begin position="137"/>
        <end position="265"/>
    </location>
</feature>
<dbReference type="SUPFAM" id="SSF103481">
    <property type="entry name" value="Multidrug resistance efflux transporter EmrE"/>
    <property type="match status" value="2"/>
</dbReference>
<dbReference type="PANTHER" id="PTHR22911:SF137">
    <property type="entry name" value="SOLUTE CARRIER FAMILY 35 MEMBER G2-RELATED"/>
    <property type="match status" value="1"/>
</dbReference>
<dbReference type="NCBIfam" id="TIGR00688">
    <property type="entry name" value="rarD"/>
    <property type="match status" value="1"/>
</dbReference>
<feature type="transmembrane region" description="Helical" evidence="8">
    <location>
        <begin position="87"/>
        <end position="104"/>
    </location>
</feature>
<keyword evidence="4" id="KW-1003">Cell membrane</keyword>
<dbReference type="eggNOG" id="COG2962">
    <property type="taxonomic scope" value="Bacteria"/>
</dbReference>
<comment type="similarity">
    <text evidence="2">Belongs to the EamA transporter family.</text>
</comment>
<dbReference type="PANTHER" id="PTHR22911">
    <property type="entry name" value="ACYL-MALONYL CONDENSING ENZYME-RELATED"/>
    <property type="match status" value="1"/>
</dbReference>
<dbReference type="EMBL" id="ANNI01000007">
    <property type="protein sequence ID" value="ERJ25681.1"/>
    <property type="molecule type" value="Genomic_DNA"/>
</dbReference>
<dbReference type="InterPro" id="IPR037185">
    <property type="entry name" value="EmrE-like"/>
</dbReference>
<comment type="caution">
    <text evidence="10">The sequence shown here is derived from an EMBL/GenBank/DDBJ whole genome shotgun (WGS) entry which is preliminary data.</text>
</comment>
<evidence type="ECO:0000256" key="3">
    <source>
        <dbReference type="ARBA" id="ARBA00022448"/>
    </source>
</evidence>
<accession>U2ENT9</accession>
<evidence type="ECO:0000256" key="2">
    <source>
        <dbReference type="ARBA" id="ARBA00007362"/>
    </source>
</evidence>
<evidence type="ECO:0000256" key="5">
    <source>
        <dbReference type="ARBA" id="ARBA00022692"/>
    </source>
</evidence>
<evidence type="ECO:0000313" key="11">
    <source>
        <dbReference type="Proteomes" id="UP000016627"/>
    </source>
</evidence>
<reference evidence="10 11" key="1">
    <citation type="journal article" date="2013" name="BMC Genomics">
        <title>Comparative genomics of Campylobacter concisus isolates reveals genetic diversity and provides insights into disease association.</title>
        <authorList>
            <person name="Deshpande N.P."/>
            <person name="Kaakoush N.O."/>
            <person name="Wilkins M.R."/>
            <person name="Mitchell H.M."/>
        </authorList>
    </citation>
    <scope>NUCLEOTIDE SEQUENCE [LARGE SCALE GENOMIC DNA]</scope>
    <source>
        <strain evidence="10 11">ATCC 51562</strain>
    </source>
</reference>
<feature type="transmembrane region" description="Helical" evidence="8">
    <location>
        <begin position="28"/>
        <end position="49"/>
    </location>
</feature>
<gene>
    <name evidence="10" type="ORF">ATCC51562_1322</name>
</gene>
<evidence type="ECO:0000256" key="8">
    <source>
        <dbReference type="SAM" id="Phobius"/>
    </source>
</evidence>
<dbReference type="PATRIC" id="fig|1242969.3.peg.1275"/>
<name>U2ENT9_9BACT</name>
<dbReference type="Proteomes" id="UP000016627">
    <property type="component" value="Unassembled WGS sequence"/>
</dbReference>
<keyword evidence="6 8" id="KW-1133">Transmembrane helix</keyword>
<dbReference type="AlphaFoldDB" id="U2ENT9"/>
<feature type="transmembrane region" description="Helical" evidence="8">
    <location>
        <begin position="135"/>
        <end position="150"/>
    </location>
</feature>
<dbReference type="InterPro" id="IPR004626">
    <property type="entry name" value="RarD"/>
</dbReference>
<dbReference type="InterPro" id="IPR000620">
    <property type="entry name" value="EamA_dom"/>
</dbReference>
<evidence type="ECO:0000256" key="1">
    <source>
        <dbReference type="ARBA" id="ARBA00004651"/>
    </source>
</evidence>
<evidence type="ECO:0000259" key="9">
    <source>
        <dbReference type="Pfam" id="PF00892"/>
    </source>
</evidence>
<keyword evidence="5 8" id="KW-0812">Transmembrane</keyword>
<feature type="transmembrane region" description="Helical" evidence="8">
    <location>
        <begin position="162"/>
        <end position="182"/>
    </location>
</feature>